<feature type="region of interest" description="Disordered" evidence="1">
    <location>
        <begin position="219"/>
        <end position="246"/>
    </location>
</feature>
<dbReference type="EMBL" id="JAFCMP010000522">
    <property type="protein sequence ID" value="KAG5177739.1"/>
    <property type="molecule type" value="Genomic_DNA"/>
</dbReference>
<comment type="caution">
    <text evidence="2">The sequence shown here is derived from an EMBL/GenBank/DDBJ whole genome shotgun (WGS) entry which is preliminary data.</text>
</comment>
<sequence length="507" mass="52207">MDDEKRAFGGDTSRRMRTTHDALDLDAPLQAIIALACSHALTVCALDGIFGIRGGILRCGRLLRAAALRTMNCTFVARCAHALAQLRAEATTLLAGSNARLLGGSSGGSGGSSSGAAGDLAAAAAAALDPGRCVVAKYEQHQKRARRAPTKVIAEACPGLLSKAAAARPTPAAAAAEAASSMAAALATDAGSAALTAPLLDALLAQGELCAQLAVATASAGGRGGAGNSGSQIGGGSSRGSSKTLQNHDKVVQLARSALTEAMLSADERGGSSGLRVAARARVALARVHLARTPQQQASGAGASVRATHSAVAAARRLLTWITEHNEPSVAALRAQVALLLASLPPLPAAAADHDDSDALPWCDERCEVKADGCVAGVYRVPATAVEGGDVTRDAEECRKACGQFYHLLVTAAGTVTRVDVYEASSEVREAYQDKRRELSAQGKSADETRVLHGTRRENVERICAAGFKVGTQGVADSWKPHSDWCIFKTGQQLLPVYVVHYSGSRR</sequence>
<proteinExistence type="predicted"/>
<feature type="compositionally biased region" description="Gly residues" evidence="1">
    <location>
        <begin position="221"/>
        <end position="238"/>
    </location>
</feature>
<gene>
    <name evidence="2" type="ORF">JKP88DRAFT_281719</name>
</gene>
<reference evidence="2" key="1">
    <citation type="submission" date="2021-02" db="EMBL/GenBank/DDBJ databases">
        <title>First Annotated Genome of the Yellow-green Alga Tribonema minus.</title>
        <authorList>
            <person name="Mahan K.M."/>
        </authorList>
    </citation>
    <scope>NUCLEOTIDE SEQUENCE</scope>
    <source>
        <strain evidence="2">UTEX B ZZ1240</strain>
    </source>
</reference>
<dbReference type="Proteomes" id="UP000664859">
    <property type="component" value="Unassembled WGS sequence"/>
</dbReference>
<dbReference type="Gene3D" id="3.90.228.10">
    <property type="match status" value="1"/>
</dbReference>
<organism evidence="2 3">
    <name type="scientific">Tribonema minus</name>
    <dbReference type="NCBI Taxonomy" id="303371"/>
    <lineage>
        <taxon>Eukaryota</taxon>
        <taxon>Sar</taxon>
        <taxon>Stramenopiles</taxon>
        <taxon>Ochrophyta</taxon>
        <taxon>PX clade</taxon>
        <taxon>Xanthophyceae</taxon>
        <taxon>Tribonematales</taxon>
        <taxon>Tribonemataceae</taxon>
        <taxon>Tribonema</taxon>
    </lineage>
</organism>
<protein>
    <submittedName>
        <fullName evidence="2">Uncharacterized protein</fullName>
    </submittedName>
</protein>
<evidence type="ECO:0000313" key="3">
    <source>
        <dbReference type="Proteomes" id="UP000664859"/>
    </source>
</evidence>
<keyword evidence="3" id="KW-1185">Reference proteome</keyword>
<dbReference type="AlphaFoldDB" id="A0A835YV85"/>
<accession>A0A835YV85</accession>
<evidence type="ECO:0000256" key="1">
    <source>
        <dbReference type="SAM" id="MobiDB-lite"/>
    </source>
</evidence>
<name>A0A835YV85_9STRA</name>
<evidence type="ECO:0000313" key="2">
    <source>
        <dbReference type="EMBL" id="KAG5177739.1"/>
    </source>
</evidence>